<dbReference type="EMBL" id="JBAMZK010000001">
    <property type="protein sequence ID" value="KAL0515103.1"/>
    <property type="molecule type" value="Genomic_DNA"/>
</dbReference>
<dbReference type="InterPro" id="IPR042099">
    <property type="entry name" value="ANL_N_sf"/>
</dbReference>
<dbReference type="Gene3D" id="3.40.50.12780">
    <property type="entry name" value="N-terminal domain of ligase-like"/>
    <property type="match status" value="1"/>
</dbReference>
<dbReference type="GO" id="GO:0005783">
    <property type="term" value="C:endoplasmic reticulum"/>
    <property type="evidence" value="ECO:0007669"/>
    <property type="project" value="TreeGrafter"/>
</dbReference>
<dbReference type="Pfam" id="PF00501">
    <property type="entry name" value="AMP-binding"/>
    <property type="match status" value="1"/>
</dbReference>
<keyword evidence="7" id="KW-1185">Reference proteome</keyword>
<name>A0AAW3B292_9TRYP</name>
<evidence type="ECO:0000256" key="2">
    <source>
        <dbReference type="ARBA" id="ARBA00022598"/>
    </source>
</evidence>
<dbReference type="PANTHER" id="PTHR43272:SF83">
    <property type="entry name" value="ACYL-COA SYNTHETASE LONG-CHAIN, ISOFORM J"/>
    <property type="match status" value="1"/>
</dbReference>
<evidence type="ECO:0000259" key="5">
    <source>
        <dbReference type="Pfam" id="PF00501"/>
    </source>
</evidence>
<dbReference type="Proteomes" id="UP001500131">
    <property type="component" value="Unassembled WGS sequence"/>
</dbReference>
<keyword evidence="3" id="KW-0547">Nucleotide-binding</keyword>
<dbReference type="GO" id="GO:0004467">
    <property type="term" value="F:long-chain fatty acid-CoA ligase activity"/>
    <property type="evidence" value="ECO:0007669"/>
    <property type="project" value="TreeGrafter"/>
</dbReference>
<accession>A0AAW3B292</accession>
<comment type="caution">
    <text evidence="6">The sequence shown here is derived from an EMBL/GenBank/DDBJ whole genome shotgun (WGS) entry which is preliminary data.</text>
</comment>
<evidence type="ECO:0000256" key="3">
    <source>
        <dbReference type="ARBA" id="ARBA00022741"/>
    </source>
</evidence>
<dbReference type="GO" id="GO:0005524">
    <property type="term" value="F:ATP binding"/>
    <property type="evidence" value="ECO:0007669"/>
    <property type="project" value="UniProtKB-KW"/>
</dbReference>
<sequence length="144" mass="15013">MICNGAQVGVLTELLGPEGLAPLSAVLDEVSPDTGTHSIRVVAWTDVVALGRAAATTVPVHTTPSSDDVCLIMYTSSTTGDPKGVMLTHGSIPAGCEALSHRILDLYKPGEDGGVYCAYLPLAHILEFAIMNIFLDRGTMVGFG</sequence>
<dbReference type="GO" id="GO:0016020">
    <property type="term" value="C:membrane"/>
    <property type="evidence" value="ECO:0007669"/>
    <property type="project" value="TreeGrafter"/>
</dbReference>
<keyword evidence="4" id="KW-0067">ATP-binding</keyword>
<dbReference type="AlphaFoldDB" id="A0AAW3B292"/>
<evidence type="ECO:0000313" key="7">
    <source>
        <dbReference type="Proteomes" id="UP001500131"/>
    </source>
</evidence>
<evidence type="ECO:0000256" key="4">
    <source>
        <dbReference type="ARBA" id="ARBA00022840"/>
    </source>
</evidence>
<gene>
    <name evidence="6" type="ORF">Q4I31_000250</name>
</gene>
<dbReference type="InterPro" id="IPR000873">
    <property type="entry name" value="AMP-dep_synth/lig_dom"/>
</dbReference>
<organism evidence="6 7">
    <name type="scientific">Leishmania lindenbergi</name>
    <dbReference type="NCBI Taxonomy" id="651832"/>
    <lineage>
        <taxon>Eukaryota</taxon>
        <taxon>Discoba</taxon>
        <taxon>Euglenozoa</taxon>
        <taxon>Kinetoplastea</taxon>
        <taxon>Metakinetoplastina</taxon>
        <taxon>Trypanosomatida</taxon>
        <taxon>Trypanosomatidae</taxon>
        <taxon>Leishmaniinae</taxon>
        <taxon>Leishmania</taxon>
    </lineage>
</organism>
<keyword evidence="2" id="KW-0436">Ligase</keyword>
<protein>
    <submittedName>
        <fullName evidence="6">AMP-binding enzyme</fullName>
    </submittedName>
</protein>
<evidence type="ECO:0000313" key="6">
    <source>
        <dbReference type="EMBL" id="KAL0515103.1"/>
    </source>
</evidence>
<proteinExistence type="inferred from homology"/>
<evidence type="ECO:0000256" key="1">
    <source>
        <dbReference type="ARBA" id="ARBA00006432"/>
    </source>
</evidence>
<feature type="domain" description="AMP-dependent synthetase/ligase" evidence="5">
    <location>
        <begin position="52"/>
        <end position="141"/>
    </location>
</feature>
<dbReference type="SUPFAM" id="SSF56801">
    <property type="entry name" value="Acetyl-CoA synthetase-like"/>
    <property type="match status" value="1"/>
</dbReference>
<dbReference type="PANTHER" id="PTHR43272">
    <property type="entry name" value="LONG-CHAIN-FATTY-ACID--COA LIGASE"/>
    <property type="match status" value="1"/>
</dbReference>
<reference evidence="6 7" key="1">
    <citation type="submission" date="2024-02" db="EMBL/GenBank/DDBJ databases">
        <title>FIRST GENOME SEQUENCES OF Leishmania (Viannia) shawi, Leishmania (Viannia) lindenbergi AND Leishmania (Viannia) utingensis.</title>
        <authorList>
            <person name="Resadore F."/>
            <person name="Custodio M.G.F."/>
            <person name="Boite M.C."/>
            <person name="Cupolillo E."/>
            <person name="Ferreira G.E.M."/>
        </authorList>
    </citation>
    <scope>NUCLEOTIDE SEQUENCE [LARGE SCALE GENOMIC DNA]</scope>
    <source>
        <strain evidence="6 7">MHOM/BR/1966/M15733</strain>
    </source>
</reference>
<comment type="similarity">
    <text evidence="1">Belongs to the ATP-dependent AMP-binding enzyme family.</text>
</comment>